<proteinExistence type="predicted"/>
<feature type="domain" description="Heterokaryon incompatibility" evidence="1">
    <location>
        <begin position="260"/>
        <end position="409"/>
    </location>
</feature>
<dbReference type="InterPro" id="IPR010730">
    <property type="entry name" value="HET"/>
</dbReference>
<sequence length="764" mass="84061">MALPLSSVSRDDNVAISQLSLRSIILRAPFHGSSRQILAHIIGNRLPAFQRPRPLIAAGEAQKELARQKHLVPLQSPNRIFCRLVPRNEKFFLFHEYRQLVTVVSAATAGCHFCNILKEAPHNPPATPDDCVYLQIVKSYDTEVELYVTIAPRLGLYKGGLLPQYAGTKFDTSSSMGWFKGPGVRNQAHDAAWQPFTGSAQHLSLAKSWLSECTEKHQKCRRNATNKLLPARFIQFDQEPSGQLQTRLYATTDSDQNVPYCALSHCWGGVTNIPLLKSSNIGEFMAGIDFASLPKSFRDAVIMAHTLGIEYIWIDSICIIQDSKEDWLRESARMGHVYEYAACTIMSAAAQDPHGGLFQHRPNPLPHTPCRIAGSPSDGLFVLPHGNSNTLEGLLKQSPLQSRAWCFQESYLSPRKLYFGPTGIYWTCFTGEATELTPQGRARTRAPRPNKKTKVITGNISTEHGNPPRSESDIPVDISQFTPPPNNLNTGIVPSHAEALADFHSTWLSILTAYSGRNLTKQSDKLVAIAGIASRLAQDTGFTYLAGLWRETLLLDLVWHVSPPHTHDDNAPLEERRALPPDQYVAPTWSWAGLGVGVQGLAVRSALLQPELATVGLVEVKGVEVTMAAGGETGDGTGAVEAAVMRLVGKLKGVGDGGGVEVKFEGTGGKSVRRGDLERDGERMGWIDFDVKPPEGAPLYVLPVVEHWDWSFSSYPPVHGLALVKKGEHYERVGSFEGPSLQKDTGTERWEWLHGGESVEVEIW</sequence>
<dbReference type="EMBL" id="MU856921">
    <property type="protein sequence ID" value="KAK4154088.1"/>
    <property type="molecule type" value="Genomic_DNA"/>
</dbReference>
<dbReference type="AlphaFoldDB" id="A0AAN6ZXP6"/>
<comment type="caution">
    <text evidence="2">The sequence shown here is derived from an EMBL/GenBank/DDBJ whole genome shotgun (WGS) entry which is preliminary data.</text>
</comment>
<reference evidence="2" key="1">
    <citation type="journal article" date="2023" name="Mol. Phylogenet. Evol.">
        <title>Genome-scale phylogeny and comparative genomics of the fungal order Sordariales.</title>
        <authorList>
            <person name="Hensen N."/>
            <person name="Bonometti L."/>
            <person name="Westerberg I."/>
            <person name="Brannstrom I.O."/>
            <person name="Guillou S."/>
            <person name="Cros-Aarteil S."/>
            <person name="Calhoun S."/>
            <person name="Haridas S."/>
            <person name="Kuo A."/>
            <person name="Mondo S."/>
            <person name="Pangilinan J."/>
            <person name="Riley R."/>
            <person name="LaButti K."/>
            <person name="Andreopoulos B."/>
            <person name="Lipzen A."/>
            <person name="Chen C."/>
            <person name="Yan M."/>
            <person name="Daum C."/>
            <person name="Ng V."/>
            <person name="Clum A."/>
            <person name="Steindorff A."/>
            <person name="Ohm R.A."/>
            <person name="Martin F."/>
            <person name="Silar P."/>
            <person name="Natvig D.O."/>
            <person name="Lalanne C."/>
            <person name="Gautier V."/>
            <person name="Ament-Velasquez S.L."/>
            <person name="Kruys A."/>
            <person name="Hutchinson M.I."/>
            <person name="Powell A.J."/>
            <person name="Barry K."/>
            <person name="Miller A.N."/>
            <person name="Grigoriev I.V."/>
            <person name="Debuchy R."/>
            <person name="Gladieux P."/>
            <person name="Hiltunen Thoren M."/>
            <person name="Johannesson H."/>
        </authorList>
    </citation>
    <scope>NUCLEOTIDE SEQUENCE</scope>
    <source>
        <strain evidence="2">CBS 538.74</strain>
    </source>
</reference>
<protein>
    <submittedName>
        <fullName evidence="2">Heterokaryon incompatibility protein-domain-containing protein</fullName>
    </submittedName>
</protein>
<dbReference type="PANTHER" id="PTHR33112:SF16">
    <property type="entry name" value="HETEROKARYON INCOMPATIBILITY DOMAIN-CONTAINING PROTEIN"/>
    <property type="match status" value="1"/>
</dbReference>
<keyword evidence="3" id="KW-1185">Reference proteome</keyword>
<organism evidence="2 3">
    <name type="scientific">Chaetomidium leptoderma</name>
    <dbReference type="NCBI Taxonomy" id="669021"/>
    <lineage>
        <taxon>Eukaryota</taxon>
        <taxon>Fungi</taxon>
        <taxon>Dikarya</taxon>
        <taxon>Ascomycota</taxon>
        <taxon>Pezizomycotina</taxon>
        <taxon>Sordariomycetes</taxon>
        <taxon>Sordariomycetidae</taxon>
        <taxon>Sordariales</taxon>
        <taxon>Chaetomiaceae</taxon>
        <taxon>Chaetomidium</taxon>
    </lineage>
</organism>
<accession>A0AAN6ZXP6</accession>
<evidence type="ECO:0000313" key="3">
    <source>
        <dbReference type="Proteomes" id="UP001302745"/>
    </source>
</evidence>
<evidence type="ECO:0000259" key="1">
    <source>
        <dbReference type="Pfam" id="PF06985"/>
    </source>
</evidence>
<evidence type="ECO:0000313" key="2">
    <source>
        <dbReference type="EMBL" id="KAK4154088.1"/>
    </source>
</evidence>
<reference evidence="2" key="2">
    <citation type="submission" date="2023-05" db="EMBL/GenBank/DDBJ databases">
        <authorList>
            <consortium name="Lawrence Berkeley National Laboratory"/>
            <person name="Steindorff A."/>
            <person name="Hensen N."/>
            <person name="Bonometti L."/>
            <person name="Westerberg I."/>
            <person name="Brannstrom I.O."/>
            <person name="Guillou S."/>
            <person name="Cros-Aarteil S."/>
            <person name="Calhoun S."/>
            <person name="Haridas S."/>
            <person name="Kuo A."/>
            <person name="Mondo S."/>
            <person name="Pangilinan J."/>
            <person name="Riley R."/>
            <person name="Labutti K."/>
            <person name="Andreopoulos B."/>
            <person name="Lipzen A."/>
            <person name="Chen C."/>
            <person name="Yanf M."/>
            <person name="Daum C."/>
            <person name="Ng V."/>
            <person name="Clum A."/>
            <person name="Ohm R."/>
            <person name="Martin F."/>
            <person name="Silar P."/>
            <person name="Natvig D."/>
            <person name="Lalanne C."/>
            <person name="Gautier V."/>
            <person name="Ament-Velasquez S.L."/>
            <person name="Kruys A."/>
            <person name="Hutchinson M.I."/>
            <person name="Powell A.J."/>
            <person name="Barry K."/>
            <person name="Miller A.N."/>
            <person name="Grigoriev I.V."/>
            <person name="Debuchy R."/>
            <person name="Gladieux P."/>
            <person name="Thoren M.H."/>
            <person name="Johannesson H."/>
        </authorList>
    </citation>
    <scope>NUCLEOTIDE SEQUENCE</scope>
    <source>
        <strain evidence="2">CBS 538.74</strain>
    </source>
</reference>
<dbReference type="Pfam" id="PF06985">
    <property type="entry name" value="HET"/>
    <property type="match status" value="1"/>
</dbReference>
<dbReference type="Proteomes" id="UP001302745">
    <property type="component" value="Unassembled WGS sequence"/>
</dbReference>
<dbReference type="PANTHER" id="PTHR33112">
    <property type="entry name" value="DOMAIN PROTEIN, PUTATIVE-RELATED"/>
    <property type="match status" value="1"/>
</dbReference>
<gene>
    <name evidence="2" type="ORF">C8A00DRAFT_33113</name>
</gene>
<name>A0AAN6ZXP6_9PEZI</name>